<dbReference type="GO" id="GO:0005840">
    <property type="term" value="C:ribosome"/>
    <property type="evidence" value="ECO:0007669"/>
    <property type="project" value="UniProtKB-KW"/>
</dbReference>
<dbReference type="Proteomes" id="UP000176651">
    <property type="component" value="Unassembled WGS sequence"/>
</dbReference>
<dbReference type="Pfam" id="PF01250">
    <property type="entry name" value="Ribosomal_S6"/>
    <property type="match status" value="1"/>
</dbReference>
<comment type="similarity">
    <text evidence="1 3">Belongs to the bacterial ribosomal protein bS6 family.</text>
</comment>
<evidence type="ECO:0000313" key="6">
    <source>
        <dbReference type="Proteomes" id="UP000176651"/>
    </source>
</evidence>
<feature type="compositionally biased region" description="Basic and acidic residues" evidence="4">
    <location>
        <begin position="163"/>
        <end position="183"/>
    </location>
</feature>
<dbReference type="InterPro" id="IPR035980">
    <property type="entry name" value="Ribosomal_bS6_sf"/>
</dbReference>
<keyword evidence="3" id="KW-0694">RNA-binding</keyword>
<evidence type="ECO:0000256" key="1">
    <source>
        <dbReference type="ARBA" id="ARBA00009512"/>
    </source>
</evidence>
<dbReference type="InterPro" id="IPR020814">
    <property type="entry name" value="Ribosomal_S6_plastid/chlpt"/>
</dbReference>
<dbReference type="PANTHER" id="PTHR21011">
    <property type="entry name" value="MITOCHONDRIAL 28S RIBOSOMAL PROTEIN S6"/>
    <property type="match status" value="1"/>
</dbReference>
<accession>A0A1F4NS45</accession>
<dbReference type="PANTHER" id="PTHR21011:SF1">
    <property type="entry name" value="SMALL RIBOSOMAL SUBUNIT PROTEIN BS6M"/>
    <property type="match status" value="1"/>
</dbReference>
<sequence>MDEEIIPSTYELTLLLSPELSDFDLLKVVDKIKASIAAKNGQLVKEHSWGKKQLAYPVRRADFGHYYTLVFTFPPEAVEGLVKELQLTPEIFRHLLISLEKEGTTPDQLFTPEKEEAVVSSAVTEKIITKRPLSAPARPPKAPALKAEEVSPPSVEESQPEDDAARRQELDKKIDELLKEDQQ</sequence>
<keyword evidence="3 5" id="KW-0689">Ribosomal protein</keyword>
<gene>
    <name evidence="3" type="primary">rpsF</name>
    <name evidence="5" type="ORF">A2V68_00955</name>
</gene>
<organism evidence="5 6">
    <name type="scientific">candidate division Kazan bacterium RBG_13_50_9</name>
    <dbReference type="NCBI Taxonomy" id="1798535"/>
    <lineage>
        <taxon>Bacteria</taxon>
        <taxon>Bacteria division Kazan-3B-28</taxon>
    </lineage>
</organism>
<dbReference type="HAMAP" id="MF_00360">
    <property type="entry name" value="Ribosomal_bS6"/>
    <property type="match status" value="1"/>
</dbReference>
<dbReference type="InterPro" id="IPR014717">
    <property type="entry name" value="Transl_elong_EF1B/ribsomal_bS6"/>
</dbReference>
<keyword evidence="3" id="KW-0687">Ribonucleoprotein</keyword>
<dbReference type="GO" id="GO:0003735">
    <property type="term" value="F:structural constituent of ribosome"/>
    <property type="evidence" value="ECO:0007669"/>
    <property type="project" value="InterPro"/>
</dbReference>
<dbReference type="CDD" id="cd00473">
    <property type="entry name" value="bS6"/>
    <property type="match status" value="1"/>
</dbReference>
<protein>
    <recommendedName>
        <fullName evidence="2 3">Small ribosomal subunit protein bS6</fullName>
    </recommendedName>
</protein>
<reference evidence="5 6" key="1">
    <citation type="journal article" date="2016" name="Nat. Commun.">
        <title>Thousands of microbial genomes shed light on interconnected biogeochemical processes in an aquifer system.</title>
        <authorList>
            <person name="Anantharaman K."/>
            <person name="Brown C.T."/>
            <person name="Hug L.A."/>
            <person name="Sharon I."/>
            <person name="Castelle C.J."/>
            <person name="Probst A.J."/>
            <person name="Thomas B.C."/>
            <person name="Singh A."/>
            <person name="Wilkins M.J."/>
            <person name="Karaoz U."/>
            <person name="Brodie E.L."/>
            <person name="Williams K.H."/>
            <person name="Hubbard S.S."/>
            <person name="Banfield J.F."/>
        </authorList>
    </citation>
    <scope>NUCLEOTIDE SEQUENCE [LARGE SCALE GENOMIC DNA]</scope>
</reference>
<dbReference type="STRING" id="1798535.A2V68_00955"/>
<dbReference type="GO" id="GO:0070181">
    <property type="term" value="F:small ribosomal subunit rRNA binding"/>
    <property type="evidence" value="ECO:0007669"/>
    <property type="project" value="TreeGrafter"/>
</dbReference>
<dbReference type="EMBL" id="META01000003">
    <property type="protein sequence ID" value="OGB74313.1"/>
    <property type="molecule type" value="Genomic_DNA"/>
</dbReference>
<dbReference type="GO" id="GO:0005737">
    <property type="term" value="C:cytoplasm"/>
    <property type="evidence" value="ECO:0007669"/>
    <property type="project" value="UniProtKB-ARBA"/>
</dbReference>
<dbReference type="SUPFAM" id="SSF54995">
    <property type="entry name" value="Ribosomal protein S6"/>
    <property type="match status" value="1"/>
</dbReference>
<evidence type="ECO:0000256" key="3">
    <source>
        <dbReference type="HAMAP-Rule" id="MF_00360"/>
    </source>
</evidence>
<evidence type="ECO:0000313" key="5">
    <source>
        <dbReference type="EMBL" id="OGB74313.1"/>
    </source>
</evidence>
<dbReference type="Gene3D" id="3.30.70.60">
    <property type="match status" value="1"/>
</dbReference>
<name>A0A1F4NS45_UNCK3</name>
<comment type="function">
    <text evidence="3">Binds together with bS18 to 16S ribosomal RNA.</text>
</comment>
<dbReference type="InterPro" id="IPR000529">
    <property type="entry name" value="Ribosomal_bS6"/>
</dbReference>
<dbReference type="GO" id="GO:1990904">
    <property type="term" value="C:ribonucleoprotein complex"/>
    <property type="evidence" value="ECO:0007669"/>
    <property type="project" value="UniProtKB-KW"/>
</dbReference>
<dbReference type="NCBIfam" id="TIGR00166">
    <property type="entry name" value="S6"/>
    <property type="match status" value="1"/>
</dbReference>
<evidence type="ECO:0000256" key="4">
    <source>
        <dbReference type="SAM" id="MobiDB-lite"/>
    </source>
</evidence>
<comment type="caution">
    <text evidence="5">The sequence shown here is derived from an EMBL/GenBank/DDBJ whole genome shotgun (WGS) entry which is preliminary data.</text>
</comment>
<evidence type="ECO:0000256" key="2">
    <source>
        <dbReference type="ARBA" id="ARBA00035294"/>
    </source>
</evidence>
<keyword evidence="3" id="KW-0699">rRNA-binding</keyword>
<dbReference type="GO" id="GO:0006412">
    <property type="term" value="P:translation"/>
    <property type="evidence" value="ECO:0007669"/>
    <property type="project" value="UniProtKB-UniRule"/>
</dbReference>
<dbReference type="AlphaFoldDB" id="A0A1F4NS45"/>
<feature type="region of interest" description="Disordered" evidence="4">
    <location>
        <begin position="130"/>
        <end position="183"/>
    </location>
</feature>
<proteinExistence type="inferred from homology"/>